<dbReference type="PROSITE" id="PS50950">
    <property type="entry name" value="ZF_THAP"/>
    <property type="match status" value="1"/>
</dbReference>
<feature type="domain" description="THAP-type" evidence="6">
    <location>
        <begin position="1"/>
        <end position="96"/>
    </location>
</feature>
<dbReference type="SMART" id="SM00980">
    <property type="entry name" value="THAP"/>
    <property type="match status" value="1"/>
</dbReference>
<keyword evidence="8" id="KW-1185">Reference proteome</keyword>
<gene>
    <name evidence="7" type="ORF">PARMNEM_LOCUS3263</name>
</gene>
<dbReference type="GO" id="GO:0008270">
    <property type="term" value="F:zinc ion binding"/>
    <property type="evidence" value="ECO:0007669"/>
    <property type="project" value="UniProtKB-KW"/>
</dbReference>
<evidence type="ECO:0000256" key="5">
    <source>
        <dbReference type="PROSITE-ProRule" id="PRU00309"/>
    </source>
</evidence>
<keyword evidence="2 5" id="KW-0863">Zinc-finger</keyword>
<evidence type="ECO:0000256" key="1">
    <source>
        <dbReference type="ARBA" id="ARBA00022723"/>
    </source>
</evidence>
<keyword evidence="3" id="KW-0862">Zinc</keyword>
<evidence type="ECO:0000256" key="2">
    <source>
        <dbReference type="ARBA" id="ARBA00022771"/>
    </source>
</evidence>
<dbReference type="Proteomes" id="UP001314205">
    <property type="component" value="Unassembled WGS sequence"/>
</dbReference>
<dbReference type="InterPro" id="IPR006612">
    <property type="entry name" value="THAP_Znf"/>
</dbReference>
<dbReference type="AlphaFoldDB" id="A0AAV1KEY3"/>
<sequence length="229" mass="26580">MCDQYRKCVKCGVSAAQDPFITFHRFPKIGNGKPETVLRSRIWAEFSFPNQNSADINFLKKLHSSHKMICSRHFAEFAFSNINKMRINKFAIPIDTEHILQRLQDEAGPTHHVEMLSGPSHFTQSAEYHKKNEQNIVLTENQSVNYDADPETNDPLENVPTLKRFKKPVHKYNILKLLGVQKVQDLSTSEKKLYNICRQSFQRISALKKKMKNEKNLDHKNKIVDVKTL</sequence>
<dbReference type="GO" id="GO:0003677">
    <property type="term" value="F:DNA binding"/>
    <property type="evidence" value="ECO:0007669"/>
    <property type="project" value="UniProtKB-UniRule"/>
</dbReference>
<proteinExistence type="predicted"/>
<evidence type="ECO:0000256" key="3">
    <source>
        <dbReference type="ARBA" id="ARBA00022833"/>
    </source>
</evidence>
<dbReference type="EMBL" id="CAVLGL010000035">
    <property type="protein sequence ID" value="CAK1581623.1"/>
    <property type="molecule type" value="Genomic_DNA"/>
</dbReference>
<evidence type="ECO:0000313" key="8">
    <source>
        <dbReference type="Proteomes" id="UP001314205"/>
    </source>
</evidence>
<evidence type="ECO:0000259" key="6">
    <source>
        <dbReference type="PROSITE" id="PS50950"/>
    </source>
</evidence>
<keyword evidence="1" id="KW-0479">Metal-binding</keyword>
<evidence type="ECO:0000313" key="7">
    <source>
        <dbReference type="EMBL" id="CAK1581623.1"/>
    </source>
</evidence>
<comment type="caution">
    <text evidence="7">The sequence shown here is derived from an EMBL/GenBank/DDBJ whole genome shotgun (WGS) entry which is preliminary data.</text>
</comment>
<dbReference type="Pfam" id="PF05485">
    <property type="entry name" value="THAP"/>
    <property type="match status" value="1"/>
</dbReference>
<accession>A0AAV1KEY3</accession>
<organism evidence="7 8">
    <name type="scientific">Parnassius mnemosyne</name>
    <name type="common">clouded apollo</name>
    <dbReference type="NCBI Taxonomy" id="213953"/>
    <lineage>
        <taxon>Eukaryota</taxon>
        <taxon>Metazoa</taxon>
        <taxon>Ecdysozoa</taxon>
        <taxon>Arthropoda</taxon>
        <taxon>Hexapoda</taxon>
        <taxon>Insecta</taxon>
        <taxon>Pterygota</taxon>
        <taxon>Neoptera</taxon>
        <taxon>Endopterygota</taxon>
        <taxon>Lepidoptera</taxon>
        <taxon>Glossata</taxon>
        <taxon>Ditrysia</taxon>
        <taxon>Papilionoidea</taxon>
        <taxon>Papilionidae</taxon>
        <taxon>Parnassiinae</taxon>
        <taxon>Parnassini</taxon>
        <taxon>Parnassius</taxon>
        <taxon>Driopa</taxon>
    </lineage>
</organism>
<reference evidence="7 8" key="1">
    <citation type="submission" date="2023-11" db="EMBL/GenBank/DDBJ databases">
        <authorList>
            <person name="Hedman E."/>
            <person name="Englund M."/>
            <person name="Stromberg M."/>
            <person name="Nyberg Akerstrom W."/>
            <person name="Nylinder S."/>
            <person name="Jareborg N."/>
            <person name="Kallberg Y."/>
            <person name="Kronander E."/>
        </authorList>
    </citation>
    <scope>NUCLEOTIDE SEQUENCE [LARGE SCALE GENOMIC DNA]</scope>
</reference>
<evidence type="ECO:0000256" key="4">
    <source>
        <dbReference type="ARBA" id="ARBA00023125"/>
    </source>
</evidence>
<name>A0AAV1KEY3_9NEOP</name>
<protein>
    <recommendedName>
        <fullName evidence="6">THAP-type domain-containing protein</fullName>
    </recommendedName>
</protein>
<keyword evidence="4 5" id="KW-0238">DNA-binding</keyword>